<dbReference type="InterPro" id="IPR003439">
    <property type="entry name" value="ABC_transporter-like_ATP-bd"/>
</dbReference>
<dbReference type="PaxDb" id="882-DVU_0103"/>
<evidence type="ECO:0000256" key="1">
    <source>
        <dbReference type="ARBA" id="ARBA00022741"/>
    </source>
</evidence>
<dbReference type="OrthoDB" id="9809450at2"/>
<dbReference type="GO" id="GO:0016887">
    <property type="term" value="F:ATP hydrolysis activity"/>
    <property type="evidence" value="ECO:0007669"/>
    <property type="project" value="InterPro"/>
</dbReference>
<dbReference type="InterPro" id="IPR027417">
    <property type="entry name" value="P-loop_NTPase"/>
</dbReference>
<dbReference type="InterPro" id="IPR003593">
    <property type="entry name" value="AAA+_ATPase"/>
</dbReference>
<keyword evidence="1" id="KW-0547">Nucleotide-binding</keyword>
<name>Q72FW0_NITV2</name>
<dbReference type="PhylomeDB" id="Q72FW0"/>
<dbReference type="InterPro" id="IPR017871">
    <property type="entry name" value="ABC_transporter-like_CS"/>
</dbReference>
<dbReference type="KEGG" id="dvu:DVU_0103"/>
<evidence type="ECO:0000313" key="5">
    <source>
        <dbReference type="Proteomes" id="UP000002194"/>
    </source>
</evidence>
<organism evidence="4 5">
    <name type="scientific">Nitratidesulfovibrio vulgaris (strain ATCC 29579 / DSM 644 / CCUG 34227 / NCIMB 8303 / VKM B-1760 / Hildenborough)</name>
    <name type="common">Desulfovibrio vulgaris</name>
    <dbReference type="NCBI Taxonomy" id="882"/>
    <lineage>
        <taxon>Bacteria</taxon>
        <taxon>Pseudomonadati</taxon>
        <taxon>Thermodesulfobacteriota</taxon>
        <taxon>Desulfovibrionia</taxon>
        <taxon>Desulfovibrionales</taxon>
        <taxon>Desulfovibrionaceae</taxon>
        <taxon>Nitratidesulfovibrio</taxon>
    </lineage>
</organism>
<dbReference type="PATRIC" id="fig|882.5.peg.102"/>
<dbReference type="PROSITE" id="PS50893">
    <property type="entry name" value="ABC_TRANSPORTER_2"/>
    <property type="match status" value="1"/>
</dbReference>
<dbReference type="STRING" id="882.DVU_0103"/>
<accession>Q72FW0</accession>
<keyword evidence="5" id="KW-1185">Reference proteome</keyword>
<dbReference type="Pfam" id="PF00005">
    <property type="entry name" value="ABC_tran"/>
    <property type="match status" value="1"/>
</dbReference>
<dbReference type="GO" id="GO:0005524">
    <property type="term" value="F:ATP binding"/>
    <property type="evidence" value="ECO:0007669"/>
    <property type="project" value="UniProtKB-KW"/>
</dbReference>
<dbReference type="AlphaFoldDB" id="Q72FW0"/>
<feature type="domain" description="ABC transporter" evidence="3">
    <location>
        <begin position="32"/>
        <end position="299"/>
    </location>
</feature>
<dbReference type="HOGENOM" id="CLU_000604_1_11_7"/>
<gene>
    <name evidence="4" type="ordered locus">DVU_0103</name>
</gene>
<keyword evidence="2 4" id="KW-0067">ATP-binding</keyword>
<evidence type="ECO:0000256" key="2">
    <source>
        <dbReference type="ARBA" id="ARBA00022840"/>
    </source>
</evidence>
<dbReference type="Gene3D" id="3.40.50.300">
    <property type="entry name" value="P-loop containing nucleotide triphosphate hydrolases"/>
    <property type="match status" value="1"/>
</dbReference>
<sequence length="313" mass="33478">MCTAYSSDCPPASSALHGGPAAPPAAVAAPVVSLREVSVVRRGRCILAVESFEAQSGEFVVVVGPNGAGKSTLLGVMNGFVRPAFFRPAFFRPGSGGPGNGRAEVLGCDMRSFGGWRVRKRVALVAQMVDVDARLPISVLETVMVGGYGRLGLWRRPGKALRELALSHLERTGIAHLAHRPFGQCSGGERQRAAIARALTQEPDILLLDEPTSALDWHAQRGILALVADIHAERRHTARPLTTVMVTHDLNALYHGGEGEARRTVPDRVVCMAEGRVTWSGPVADALDAERLTALYGTPIDIIRHGPRPVVLF</sequence>
<reference evidence="4 5" key="1">
    <citation type="journal article" date="2004" name="Nat. Biotechnol.">
        <title>The genome sequence of the anaerobic, sulfate-reducing bacterium Desulfovibrio vulgaris Hildenborough.</title>
        <authorList>
            <person name="Heidelberg J.F."/>
            <person name="Seshadri R."/>
            <person name="Haveman S.A."/>
            <person name="Hemme C.L."/>
            <person name="Paulsen I.T."/>
            <person name="Kolonay J.F."/>
            <person name="Eisen J.A."/>
            <person name="Ward N."/>
            <person name="Methe B."/>
            <person name="Brinkac L.M."/>
            <person name="Daugherty S.C."/>
            <person name="Deboy R.T."/>
            <person name="Dodson R.J."/>
            <person name="Durkin A.S."/>
            <person name="Madupu R."/>
            <person name="Nelson W.C."/>
            <person name="Sullivan S.A."/>
            <person name="Fouts D."/>
            <person name="Haft D.H."/>
            <person name="Selengut J."/>
            <person name="Peterson J.D."/>
            <person name="Davidsen T.M."/>
            <person name="Zafar N."/>
            <person name="Zhou L."/>
            <person name="Radune D."/>
            <person name="Dimitrov G."/>
            <person name="Hance M."/>
            <person name="Tran K."/>
            <person name="Khouri H."/>
            <person name="Gill J."/>
            <person name="Utterback T.R."/>
            <person name="Feldblyum T.V."/>
            <person name="Wall J.D."/>
            <person name="Voordouw G."/>
            <person name="Fraser C.M."/>
        </authorList>
    </citation>
    <scope>NUCLEOTIDE SEQUENCE [LARGE SCALE GENOMIC DNA]</scope>
    <source>
        <strain evidence="5">ATCC 29579 / DSM 644 / NCIMB 8303 / VKM B-1760 / Hildenborough</strain>
    </source>
</reference>
<dbReference type="EnsemblBacteria" id="AAS94587">
    <property type="protein sequence ID" value="AAS94587"/>
    <property type="gene ID" value="DVU_0103"/>
</dbReference>
<dbReference type="eggNOG" id="COG1120">
    <property type="taxonomic scope" value="Bacteria"/>
</dbReference>
<evidence type="ECO:0000313" key="4">
    <source>
        <dbReference type="EMBL" id="AAS94587.1"/>
    </source>
</evidence>
<dbReference type="PANTHER" id="PTHR42794:SF2">
    <property type="entry name" value="ABC TRANSPORTER ATP-BINDING PROTEIN"/>
    <property type="match status" value="1"/>
</dbReference>
<dbReference type="EMBL" id="AE017285">
    <property type="protein sequence ID" value="AAS94587.1"/>
    <property type="molecule type" value="Genomic_DNA"/>
</dbReference>
<dbReference type="PANTHER" id="PTHR42794">
    <property type="entry name" value="HEMIN IMPORT ATP-BINDING PROTEIN HMUV"/>
    <property type="match status" value="1"/>
</dbReference>
<dbReference type="SUPFAM" id="SSF52540">
    <property type="entry name" value="P-loop containing nucleoside triphosphate hydrolases"/>
    <property type="match status" value="1"/>
</dbReference>
<evidence type="ECO:0000259" key="3">
    <source>
        <dbReference type="PROSITE" id="PS50893"/>
    </source>
</evidence>
<dbReference type="PROSITE" id="PS00211">
    <property type="entry name" value="ABC_TRANSPORTER_1"/>
    <property type="match status" value="1"/>
</dbReference>
<dbReference type="SMART" id="SM00382">
    <property type="entry name" value="AAA"/>
    <property type="match status" value="1"/>
</dbReference>
<protein>
    <submittedName>
        <fullName evidence="4">Cation ABC transporter, ATP-binding protein, putative</fullName>
    </submittedName>
</protein>
<dbReference type="SMR" id="Q72FW0"/>
<proteinExistence type="predicted"/>
<dbReference type="Proteomes" id="UP000002194">
    <property type="component" value="Chromosome"/>
</dbReference>